<feature type="region of interest" description="Disordered" evidence="1">
    <location>
        <begin position="125"/>
        <end position="171"/>
    </location>
</feature>
<dbReference type="GO" id="GO:0016567">
    <property type="term" value="P:protein ubiquitination"/>
    <property type="evidence" value="ECO:0007669"/>
    <property type="project" value="TreeGrafter"/>
</dbReference>
<evidence type="ECO:0000313" key="3">
    <source>
        <dbReference type="Proteomes" id="UP000245207"/>
    </source>
</evidence>
<gene>
    <name evidence="2" type="ORF">CTI12_AA582480</name>
</gene>
<sequence length="171" mass="19894">MANLLKYDIYDLELNSCAYPQSPYHQPAYTQPPPYVSPSPFPSYSQPAPTVKRKLERKYSKIDDDYNNFEQVTDALARAGLESSNLIVGVDFTKSNEWTGARSFQRRSLHDIEVDRNPYKEAIFVGPRRNQPQSQKRKKETRRNRCLKRREEDKAVSGEGDEAKRDRKRHG</sequence>
<name>A0A2U1KNG4_ARTAN</name>
<comment type="caution">
    <text evidence="2">The sequence shown here is derived from an EMBL/GenBank/DDBJ whole genome shotgun (WGS) entry which is preliminary data.</text>
</comment>
<dbReference type="AlphaFoldDB" id="A0A2U1KNG4"/>
<evidence type="ECO:0000256" key="1">
    <source>
        <dbReference type="SAM" id="MobiDB-lite"/>
    </source>
</evidence>
<dbReference type="GO" id="GO:0005634">
    <property type="term" value="C:nucleus"/>
    <property type="evidence" value="ECO:0007669"/>
    <property type="project" value="TreeGrafter"/>
</dbReference>
<accession>A0A2U1KNG4</accession>
<protein>
    <submittedName>
        <fullName evidence="2">von Willebrand factor, type A, Copine, Zinc finger, RING/FYVE/PHD-type</fullName>
    </submittedName>
</protein>
<dbReference type="InterPro" id="IPR052079">
    <property type="entry name" value="E3_ligase/Copine_domain"/>
</dbReference>
<dbReference type="STRING" id="35608.A0A2U1KNG4"/>
<evidence type="ECO:0000313" key="2">
    <source>
        <dbReference type="EMBL" id="PWA38314.1"/>
    </source>
</evidence>
<dbReference type="EMBL" id="PKPP01015758">
    <property type="protein sequence ID" value="PWA38314.1"/>
    <property type="molecule type" value="Genomic_DNA"/>
</dbReference>
<organism evidence="2 3">
    <name type="scientific">Artemisia annua</name>
    <name type="common">Sweet wormwood</name>
    <dbReference type="NCBI Taxonomy" id="35608"/>
    <lineage>
        <taxon>Eukaryota</taxon>
        <taxon>Viridiplantae</taxon>
        <taxon>Streptophyta</taxon>
        <taxon>Embryophyta</taxon>
        <taxon>Tracheophyta</taxon>
        <taxon>Spermatophyta</taxon>
        <taxon>Magnoliopsida</taxon>
        <taxon>eudicotyledons</taxon>
        <taxon>Gunneridae</taxon>
        <taxon>Pentapetalae</taxon>
        <taxon>asterids</taxon>
        <taxon>campanulids</taxon>
        <taxon>Asterales</taxon>
        <taxon>Asteraceae</taxon>
        <taxon>Asteroideae</taxon>
        <taxon>Anthemideae</taxon>
        <taxon>Artemisiinae</taxon>
        <taxon>Artemisia</taxon>
    </lineage>
</organism>
<dbReference type="GO" id="GO:0004842">
    <property type="term" value="F:ubiquitin-protein transferase activity"/>
    <property type="evidence" value="ECO:0007669"/>
    <property type="project" value="TreeGrafter"/>
</dbReference>
<proteinExistence type="predicted"/>
<dbReference type="PANTHER" id="PTHR45751">
    <property type="entry name" value="COPINE FAMILY PROTEIN 1"/>
    <property type="match status" value="1"/>
</dbReference>
<feature type="compositionally biased region" description="Basic residues" evidence="1">
    <location>
        <begin position="135"/>
        <end position="148"/>
    </location>
</feature>
<keyword evidence="3" id="KW-1185">Reference proteome</keyword>
<feature type="region of interest" description="Disordered" evidence="1">
    <location>
        <begin position="29"/>
        <end position="52"/>
    </location>
</feature>
<reference evidence="2 3" key="1">
    <citation type="journal article" date="2018" name="Mol. Plant">
        <title>The genome of Artemisia annua provides insight into the evolution of Asteraceae family and artemisinin biosynthesis.</title>
        <authorList>
            <person name="Shen Q."/>
            <person name="Zhang L."/>
            <person name="Liao Z."/>
            <person name="Wang S."/>
            <person name="Yan T."/>
            <person name="Shi P."/>
            <person name="Liu M."/>
            <person name="Fu X."/>
            <person name="Pan Q."/>
            <person name="Wang Y."/>
            <person name="Lv Z."/>
            <person name="Lu X."/>
            <person name="Zhang F."/>
            <person name="Jiang W."/>
            <person name="Ma Y."/>
            <person name="Chen M."/>
            <person name="Hao X."/>
            <person name="Li L."/>
            <person name="Tang Y."/>
            <person name="Lv G."/>
            <person name="Zhou Y."/>
            <person name="Sun X."/>
            <person name="Brodelius P.E."/>
            <person name="Rose J.K.C."/>
            <person name="Tang K."/>
        </authorList>
    </citation>
    <scope>NUCLEOTIDE SEQUENCE [LARGE SCALE GENOMIC DNA]</scope>
    <source>
        <strain evidence="3">cv. Huhao1</strain>
        <tissue evidence="2">Leaf</tissue>
    </source>
</reference>
<feature type="compositionally biased region" description="Basic and acidic residues" evidence="1">
    <location>
        <begin position="149"/>
        <end position="165"/>
    </location>
</feature>
<dbReference type="OrthoDB" id="5855668at2759"/>
<dbReference type="Proteomes" id="UP000245207">
    <property type="component" value="Unassembled WGS sequence"/>
</dbReference>
<feature type="compositionally biased region" description="Pro residues" evidence="1">
    <location>
        <begin position="30"/>
        <end position="41"/>
    </location>
</feature>
<dbReference type="PANTHER" id="PTHR45751:SF38">
    <property type="entry name" value="E3 UBIQUITIN-PROTEIN LIGASE RGLG5-LIKE"/>
    <property type="match status" value="1"/>
</dbReference>